<gene>
    <name evidence="8" type="ORF">HLB44_22510</name>
</gene>
<keyword evidence="9" id="KW-1185">Reference proteome</keyword>
<dbReference type="Gene3D" id="3.40.50.2300">
    <property type="match status" value="2"/>
</dbReference>
<keyword evidence="5" id="KW-0472">Membrane</keyword>
<evidence type="ECO:0000256" key="2">
    <source>
        <dbReference type="ARBA" id="ARBA00008610"/>
    </source>
</evidence>
<dbReference type="InterPro" id="IPR050957">
    <property type="entry name" value="BMP_lipoprotein"/>
</dbReference>
<keyword evidence="4" id="KW-0732">Signal</keyword>
<evidence type="ECO:0000313" key="9">
    <source>
        <dbReference type="Proteomes" id="UP000737171"/>
    </source>
</evidence>
<proteinExistence type="inferred from homology"/>
<sequence length="354" mass="37680">MKPLLRQVLITVAIVAALFIFAWTGRIDRTENAGDSPRIALFVNGTLGDKSFFDGAARGLRQARDELGLRVRIVEGGRDPTRWEAAFADLADSGDFDLIIAGSFAMVGVVQRTAGRFPQARFIVFDAAVDPLACRCGNVHSIVFRPREAAFLAGHLAARVVVRERRADPVLGAIGGLPIPVVDDFIDGFIAGARDAEPRLRVLRQYADSFSDPATAKDIAKAMYAQGAGLVFQVAGGSGQGVIEAAAEAGRWVIGVDADQHLLYRDSHPQRAAWILSSVMKHVDVAIVKALREHRAGRLRFGERSSLGLAEGGVSLATSAPAWGKLPAAEVTELAALARRLAADPASIASGDAR</sequence>
<name>A0ABX2EMA2_9BURK</name>
<dbReference type="EMBL" id="JABRWJ010000007">
    <property type="protein sequence ID" value="NRF69782.1"/>
    <property type="molecule type" value="Genomic_DNA"/>
</dbReference>
<evidence type="ECO:0000259" key="7">
    <source>
        <dbReference type="Pfam" id="PF02608"/>
    </source>
</evidence>
<dbReference type="InterPro" id="IPR028082">
    <property type="entry name" value="Peripla_BP_I"/>
</dbReference>
<evidence type="ECO:0000256" key="3">
    <source>
        <dbReference type="ARBA" id="ARBA00022475"/>
    </source>
</evidence>
<comment type="similarity">
    <text evidence="2">Belongs to the BMP lipoprotein family.</text>
</comment>
<dbReference type="SUPFAM" id="SSF53822">
    <property type="entry name" value="Periplasmic binding protein-like I"/>
    <property type="match status" value="1"/>
</dbReference>
<dbReference type="Pfam" id="PF02608">
    <property type="entry name" value="Bmp"/>
    <property type="match status" value="1"/>
</dbReference>
<dbReference type="PANTHER" id="PTHR34296:SF2">
    <property type="entry name" value="ABC TRANSPORTER GUANOSINE-BINDING PROTEIN NUPN"/>
    <property type="match status" value="1"/>
</dbReference>
<organism evidence="8 9">
    <name type="scientific">Pseudaquabacterium terrae</name>
    <dbReference type="NCBI Taxonomy" id="2732868"/>
    <lineage>
        <taxon>Bacteria</taxon>
        <taxon>Pseudomonadati</taxon>
        <taxon>Pseudomonadota</taxon>
        <taxon>Betaproteobacteria</taxon>
        <taxon>Burkholderiales</taxon>
        <taxon>Sphaerotilaceae</taxon>
        <taxon>Pseudaquabacterium</taxon>
    </lineage>
</organism>
<dbReference type="Proteomes" id="UP000737171">
    <property type="component" value="Unassembled WGS sequence"/>
</dbReference>
<protein>
    <submittedName>
        <fullName evidence="8">BMP family ABC transporter substrate-binding protein</fullName>
    </submittedName>
</protein>
<comment type="caution">
    <text evidence="8">The sequence shown here is derived from an EMBL/GenBank/DDBJ whole genome shotgun (WGS) entry which is preliminary data.</text>
</comment>
<accession>A0ABX2EMA2</accession>
<dbReference type="RefSeq" id="WP_173127405.1">
    <property type="nucleotide sequence ID" value="NZ_JABRWJ010000007.1"/>
</dbReference>
<keyword evidence="3" id="KW-1003">Cell membrane</keyword>
<keyword evidence="6" id="KW-0449">Lipoprotein</keyword>
<evidence type="ECO:0000313" key="8">
    <source>
        <dbReference type="EMBL" id="NRF69782.1"/>
    </source>
</evidence>
<evidence type="ECO:0000256" key="1">
    <source>
        <dbReference type="ARBA" id="ARBA00004193"/>
    </source>
</evidence>
<evidence type="ECO:0000256" key="6">
    <source>
        <dbReference type="ARBA" id="ARBA00023288"/>
    </source>
</evidence>
<feature type="domain" description="ABC transporter substrate-binding protein PnrA-like" evidence="7">
    <location>
        <begin position="38"/>
        <end position="317"/>
    </location>
</feature>
<evidence type="ECO:0000256" key="4">
    <source>
        <dbReference type="ARBA" id="ARBA00022729"/>
    </source>
</evidence>
<evidence type="ECO:0000256" key="5">
    <source>
        <dbReference type="ARBA" id="ARBA00023136"/>
    </source>
</evidence>
<comment type="subcellular location">
    <subcellularLocation>
        <location evidence="1">Cell membrane</location>
        <topology evidence="1">Lipid-anchor</topology>
    </subcellularLocation>
</comment>
<reference evidence="8 9" key="1">
    <citation type="submission" date="2020-05" db="EMBL/GenBank/DDBJ databases">
        <title>Aquincola sp. isolate from soil.</title>
        <authorList>
            <person name="Han J."/>
            <person name="Kim D.-U."/>
        </authorList>
    </citation>
    <scope>NUCLEOTIDE SEQUENCE [LARGE SCALE GENOMIC DNA]</scope>
    <source>
        <strain evidence="8 9">S2</strain>
    </source>
</reference>
<dbReference type="PANTHER" id="PTHR34296">
    <property type="entry name" value="TRANSCRIPTIONAL ACTIVATOR PROTEIN MED"/>
    <property type="match status" value="1"/>
</dbReference>
<dbReference type="InterPro" id="IPR003760">
    <property type="entry name" value="PnrA-like"/>
</dbReference>